<organism evidence="2 3">
    <name type="scientific">Aphanomyces euteiches</name>
    <dbReference type="NCBI Taxonomy" id="100861"/>
    <lineage>
        <taxon>Eukaryota</taxon>
        <taxon>Sar</taxon>
        <taxon>Stramenopiles</taxon>
        <taxon>Oomycota</taxon>
        <taxon>Saprolegniomycetes</taxon>
        <taxon>Saprolegniales</taxon>
        <taxon>Verrucalvaceae</taxon>
        <taxon>Aphanomyces</taxon>
    </lineage>
</organism>
<keyword evidence="1" id="KW-0175">Coiled coil</keyword>
<sequence>MMSYADKRRKDAREGMAKLRLKRKKEVKDLTAQVENLEQALNYLKAHPEERHQAMTPFAYARRIRAKRYCALNSQINNHKRWISFFMNATKRFMSQFMLAVDEMDSIITNKAYNMSLEARPSTPKEEEVEDAVKFTIDANFENVAKTWWFDLVESSPLLSSTIVEQVQHNVVYVRHQHTRAKFKRLSLAGVFLDEEKDRITITQTGITLDEQFPFVEGENRSNGMQWIVFQHITDRLTQVRWSVMNFCPVNANGPLSLRETAQYMQYPVHPNDSEELLLLKIQSGFETILTNLHDEFRQRCSRFKLEPITLGFRDFPIKSLSHLDMDEC</sequence>
<name>A0A6G0W9G5_9STRA</name>
<comment type="caution">
    <text evidence="2">The sequence shown here is derived from an EMBL/GenBank/DDBJ whole genome shotgun (WGS) entry which is preliminary data.</text>
</comment>
<accession>A0A6G0W9G5</accession>
<gene>
    <name evidence="2" type="ORF">Ae201684_017794</name>
</gene>
<evidence type="ECO:0000313" key="2">
    <source>
        <dbReference type="EMBL" id="KAF0723173.1"/>
    </source>
</evidence>
<dbReference type="Proteomes" id="UP000481153">
    <property type="component" value="Unassembled WGS sequence"/>
</dbReference>
<protein>
    <submittedName>
        <fullName evidence="2">Uncharacterized protein</fullName>
    </submittedName>
</protein>
<feature type="coiled-coil region" evidence="1">
    <location>
        <begin position="20"/>
        <end position="47"/>
    </location>
</feature>
<dbReference type="EMBL" id="VJMJ01000313">
    <property type="protein sequence ID" value="KAF0723173.1"/>
    <property type="molecule type" value="Genomic_DNA"/>
</dbReference>
<evidence type="ECO:0000313" key="3">
    <source>
        <dbReference type="Proteomes" id="UP000481153"/>
    </source>
</evidence>
<dbReference type="AlphaFoldDB" id="A0A6G0W9G5"/>
<keyword evidence="3" id="KW-1185">Reference proteome</keyword>
<proteinExistence type="predicted"/>
<reference evidence="2 3" key="1">
    <citation type="submission" date="2019-07" db="EMBL/GenBank/DDBJ databases">
        <title>Genomics analysis of Aphanomyces spp. identifies a new class of oomycete effector associated with host adaptation.</title>
        <authorList>
            <person name="Gaulin E."/>
        </authorList>
    </citation>
    <scope>NUCLEOTIDE SEQUENCE [LARGE SCALE GENOMIC DNA]</scope>
    <source>
        <strain evidence="2 3">ATCC 201684</strain>
    </source>
</reference>
<evidence type="ECO:0000256" key="1">
    <source>
        <dbReference type="SAM" id="Coils"/>
    </source>
</evidence>
<dbReference type="VEuPathDB" id="FungiDB:AeMF1_015281"/>